<dbReference type="EMBL" id="CP006912">
    <property type="protein sequence ID" value="AHB48518.1"/>
    <property type="molecule type" value="Genomic_DNA"/>
</dbReference>
<evidence type="ECO:0000313" key="3">
    <source>
        <dbReference type="Proteomes" id="UP000018542"/>
    </source>
</evidence>
<feature type="signal peptide" evidence="1">
    <location>
        <begin position="1"/>
        <end position="18"/>
    </location>
</feature>
<accession>V5SDB0</accession>
<name>V5SDB0_9HYPH</name>
<organism evidence="2 3">
    <name type="scientific">Hyphomicrobium nitrativorans NL23</name>
    <dbReference type="NCBI Taxonomy" id="1029756"/>
    <lineage>
        <taxon>Bacteria</taxon>
        <taxon>Pseudomonadati</taxon>
        <taxon>Pseudomonadota</taxon>
        <taxon>Alphaproteobacteria</taxon>
        <taxon>Hyphomicrobiales</taxon>
        <taxon>Hyphomicrobiaceae</taxon>
        <taxon>Hyphomicrobium</taxon>
    </lineage>
</organism>
<evidence type="ECO:0000256" key="1">
    <source>
        <dbReference type="SAM" id="SignalP"/>
    </source>
</evidence>
<dbReference type="OrthoDB" id="7932175at2"/>
<gene>
    <name evidence="2" type="ORF">W911_09130</name>
</gene>
<evidence type="ECO:0000313" key="2">
    <source>
        <dbReference type="EMBL" id="AHB48518.1"/>
    </source>
</evidence>
<dbReference type="RefSeq" id="WP_023787196.1">
    <property type="nucleotide sequence ID" value="NC_022997.1"/>
</dbReference>
<dbReference type="HOGENOM" id="CLU_161286_0_0_5"/>
<protein>
    <submittedName>
        <fullName evidence="2">Uncharacterized protein</fullName>
    </submittedName>
</protein>
<dbReference type="KEGG" id="hni:W911_09130"/>
<feature type="chain" id="PRO_5004740613" evidence="1">
    <location>
        <begin position="19"/>
        <end position="127"/>
    </location>
</feature>
<dbReference type="AlphaFoldDB" id="V5SDB0"/>
<proteinExistence type="predicted"/>
<reference evidence="2 3" key="1">
    <citation type="journal article" date="2014" name="Genome Announc.">
        <title>Complete Genome Sequence of Hyphomicrobium nitrativorans Strain NL23, a Denitrifying Bacterium Isolated from Biofilm of a Methanol-Fed Denitrification System Treating Seawater at the Montreal Biodome.</title>
        <authorList>
            <person name="Martineau C."/>
            <person name="Villeneuve C."/>
            <person name="Mauffrey F."/>
            <person name="Villemur R."/>
        </authorList>
    </citation>
    <scope>NUCLEOTIDE SEQUENCE [LARGE SCALE GENOMIC DNA]</scope>
    <source>
        <strain evidence="2">NL23</strain>
    </source>
</reference>
<sequence length="127" mass="13568">MTRFITRAVLALALIAGAAPVAVVSSFEAEAGGWRWLEPRPEADIAVARSRFGNGTVSGPVRGTRVGYEVRKPNGTWIACRTSCSETLRVETVDLHENLDGTPLGMGTLAQECGIFGCLDLHLGRGR</sequence>
<dbReference type="PATRIC" id="fig|1029756.8.peg.1901"/>
<keyword evidence="3" id="KW-1185">Reference proteome</keyword>
<dbReference type="Proteomes" id="UP000018542">
    <property type="component" value="Chromosome"/>
</dbReference>
<keyword evidence="1" id="KW-0732">Signal</keyword>